<proteinExistence type="predicted"/>
<keyword evidence="2" id="KW-1185">Reference proteome</keyword>
<evidence type="ECO:0000313" key="2">
    <source>
        <dbReference type="Proteomes" id="UP001259832"/>
    </source>
</evidence>
<dbReference type="AlphaFoldDB" id="A0AAD9LGG0"/>
<dbReference type="EMBL" id="JASMQC010000022">
    <property type="protein sequence ID" value="KAK1935570.1"/>
    <property type="molecule type" value="Genomic_DNA"/>
</dbReference>
<comment type="caution">
    <text evidence="1">The sequence shown here is derived from an EMBL/GenBank/DDBJ whole genome shotgun (WGS) entry which is preliminary data.</text>
</comment>
<accession>A0AAD9LGG0</accession>
<name>A0AAD9LGG0_9STRA</name>
<sequence length="244" mass="28253">MGSTLKELTLDGPREELDENVIIRHCPNLHRLSLCGGIVDVQLDFSDYRYDNLPVPELTCHWHNVQALAADLRDLNNPLSRIVRKLRIRLNDKCKHWRRVAGGYNFDKIPDDMKALIGMLMVNRHLAYLDVLMLTDDYKHGNGLKKLHRKAIDVPAKLPRKEKLAFLSVISARTAPASNKRVRRASQASPMVGGLDERVVSKIFSFAEPPHLRRVYLRTTKHYWEPYYDFYGDFNDDDESEEDK</sequence>
<reference evidence="1" key="1">
    <citation type="submission" date="2023-08" db="EMBL/GenBank/DDBJ databases">
        <title>Reference Genome Resource for the Citrus Pathogen Phytophthora citrophthora.</title>
        <authorList>
            <person name="Moller H."/>
            <person name="Coetzee B."/>
            <person name="Rose L.J."/>
            <person name="Van Niekerk J.M."/>
        </authorList>
    </citation>
    <scope>NUCLEOTIDE SEQUENCE</scope>
    <source>
        <strain evidence="1">STE-U-9442</strain>
    </source>
</reference>
<evidence type="ECO:0000313" key="1">
    <source>
        <dbReference type="EMBL" id="KAK1935570.1"/>
    </source>
</evidence>
<dbReference type="Proteomes" id="UP001259832">
    <property type="component" value="Unassembled WGS sequence"/>
</dbReference>
<organism evidence="1 2">
    <name type="scientific">Phytophthora citrophthora</name>
    <dbReference type="NCBI Taxonomy" id="4793"/>
    <lineage>
        <taxon>Eukaryota</taxon>
        <taxon>Sar</taxon>
        <taxon>Stramenopiles</taxon>
        <taxon>Oomycota</taxon>
        <taxon>Peronosporomycetes</taxon>
        <taxon>Peronosporales</taxon>
        <taxon>Peronosporaceae</taxon>
        <taxon>Phytophthora</taxon>
    </lineage>
</organism>
<gene>
    <name evidence="1" type="ORF">P3T76_010265</name>
</gene>
<protein>
    <submittedName>
        <fullName evidence="1">Uncharacterized protein</fullName>
    </submittedName>
</protein>